<protein>
    <submittedName>
        <fullName evidence="2">Uncharacterized protein</fullName>
    </submittedName>
</protein>
<keyword evidence="1" id="KW-0472">Membrane</keyword>
<organism evidence="2 3">
    <name type="scientific">Umbelopsis vinacea</name>
    <dbReference type="NCBI Taxonomy" id="44442"/>
    <lineage>
        <taxon>Eukaryota</taxon>
        <taxon>Fungi</taxon>
        <taxon>Fungi incertae sedis</taxon>
        <taxon>Mucoromycota</taxon>
        <taxon>Mucoromycotina</taxon>
        <taxon>Umbelopsidomycetes</taxon>
        <taxon>Umbelopsidales</taxon>
        <taxon>Umbelopsidaceae</taxon>
        <taxon>Umbelopsis</taxon>
    </lineage>
</organism>
<dbReference type="EMBL" id="JAEPRA010000004">
    <property type="protein sequence ID" value="KAG2186747.1"/>
    <property type="molecule type" value="Genomic_DNA"/>
</dbReference>
<evidence type="ECO:0000313" key="3">
    <source>
        <dbReference type="Proteomes" id="UP000612746"/>
    </source>
</evidence>
<name>A0A8H7Q627_9FUNG</name>
<dbReference type="Proteomes" id="UP000612746">
    <property type="component" value="Unassembled WGS sequence"/>
</dbReference>
<dbReference type="OrthoDB" id="2369382at2759"/>
<evidence type="ECO:0000256" key="1">
    <source>
        <dbReference type="SAM" id="Phobius"/>
    </source>
</evidence>
<dbReference type="AlphaFoldDB" id="A0A8H7Q627"/>
<reference evidence="2" key="1">
    <citation type="submission" date="2020-12" db="EMBL/GenBank/DDBJ databases">
        <title>Metabolic potential, ecology and presence of endohyphal bacteria is reflected in genomic diversity of Mucoromycotina.</title>
        <authorList>
            <person name="Muszewska A."/>
            <person name="Okrasinska A."/>
            <person name="Steczkiewicz K."/>
            <person name="Drgas O."/>
            <person name="Orlowska M."/>
            <person name="Perlinska-Lenart U."/>
            <person name="Aleksandrzak-Piekarczyk T."/>
            <person name="Szatraj K."/>
            <person name="Zielenkiewicz U."/>
            <person name="Pilsyk S."/>
            <person name="Malc E."/>
            <person name="Mieczkowski P."/>
            <person name="Kruszewska J.S."/>
            <person name="Biernat P."/>
            <person name="Pawlowska J."/>
        </authorList>
    </citation>
    <scope>NUCLEOTIDE SEQUENCE</scope>
    <source>
        <strain evidence="2">WA0000051536</strain>
    </source>
</reference>
<comment type="caution">
    <text evidence="2">The sequence shown here is derived from an EMBL/GenBank/DDBJ whole genome shotgun (WGS) entry which is preliminary data.</text>
</comment>
<keyword evidence="3" id="KW-1185">Reference proteome</keyword>
<feature type="transmembrane region" description="Helical" evidence="1">
    <location>
        <begin position="12"/>
        <end position="37"/>
    </location>
</feature>
<feature type="transmembrane region" description="Helical" evidence="1">
    <location>
        <begin position="85"/>
        <end position="106"/>
    </location>
</feature>
<keyword evidence="1" id="KW-1133">Transmembrane helix</keyword>
<keyword evidence="1" id="KW-0812">Transmembrane</keyword>
<accession>A0A8H7Q627</accession>
<evidence type="ECO:0000313" key="2">
    <source>
        <dbReference type="EMBL" id="KAG2186747.1"/>
    </source>
</evidence>
<feature type="transmembrane region" description="Helical" evidence="1">
    <location>
        <begin position="630"/>
        <end position="655"/>
    </location>
</feature>
<proteinExistence type="predicted"/>
<gene>
    <name evidence="2" type="ORF">INT44_002973</name>
</gene>
<sequence>MQLLDITVAKIAAVISAGVTILQFTFGLALVIILVYLMKNSNTPTTWSVFVRMLHYSSWPTILSTDVSNADHVGKRVKLISTLSTITMMLATIAGVITPLGLLPAFRQDAAKVDLYPVNDNKILYIPMTPRTNYSETRSCSGYLFQAAPCPGQTLVNVTGLGALQTDLHIPQNITTTFTSTPYSSPFDLQYRRYVLSNSDYNVSGLFPRPQLSIANSVILRNQLYATSGLIVDTTDTPGIGIGNVQIPILPHGATWKQEVMWIEPVTSCVDMKFSLNYQLDATATINSVFPSASSNISIVDNGGFSNLNLTYPVIGRNGQEVTMEDRANKLAFLSLAHIMDQWNISKTTTALGKRWPITQTGGIILHQIGYYPSSAVASLYPFNSSIAPQNNTDNYSSLCAGFFGGDDANITNTAVKCAILVGGPSRTDGGDPRIDEAFSSWQQPVYACASTVRAKLQTLTIAFNSSAASGSFDLSDLTLTRQDSSTSLTWGVEKTGLPIAGVDPYWGPVADQYQNDPSLFTLQSNALYLPAGIASTSLGLDQTCHAMALPQYALSESMGGDTNGKLYDYSGTSNVALRQLWTNLSLSSSTASRMSNLIWTDIMANNLYSNISAQSTVVLQNIPSVGYNLLYAIPAFLYLFVWLAIVISVIILFASKRISIHAIRQALYQTSLGRIVINVATSSPNFNMRTRDWIETGNNTVIGLNVTAKLQGDHMRFQMVPETSNLWRVLNPRVPKTNLKSESRTHISEHLELYPTEYKR</sequence>